<dbReference type="RefSeq" id="WP_338608074.1">
    <property type="nucleotide sequence ID" value="NZ_CP146275.1"/>
</dbReference>
<evidence type="ECO:0000313" key="2">
    <source>
        <dbReference type="EMBL" id="WWT32652.1"/>
    </source>
</evidence>
<gene>
    <name evidence="2" type="ORF">V6617_16835</name>
</gene>
<dbReference type="PANTHER" id="PTHR34985">
    <property type="entry name" value="SLR0554 PROTEIN"/>
    <property type="match status" value="1"/>
</dbReference>
<evidence type="ECO:0000259" key="1">
    <source>
        <dbReference type="Pfam" id="PF05272"/>
    </source>
</evidence>
<keyword evidence="3" id="KW-1185">Reference proteome</keyword>
<dbReference type="Proteomes" id="UP001369958">
    <property type="component" value="Chromosome"/>
</dbReference>
<dbReference type="SUPFAM" id="SSF52540">
    <property type="entry name" value="P-loop containing nucleoside triphosphate hydrolases"/>
    <property type="match status" value="1"/>
</dbReference>
<dbReference type="PANTHER" id="PTHR34985:SF1">
    <property type="entry name" value="SLR0554 PROTEIN"/>
    <property type="match status" value="1"/>
</dbReference>
<proteinExistence type="predicted"/>
<protein>
    <submittedName>
        <fullName evidence="2">Virulence-associated E family protein</fullName>
    </submittedName>
</protein>
<reference evidence="2 3" key="1">
    <citation type="submission" date="2024-02" db="EMBL/GenBank/DDBJ databases">
        <title>Complete genome sequence of Pelagibacterium nitratireducens ZH15.</title>
        <authorList>
            <person name="Zhao L.H."/>
        </authorList>
    </citation>
    <scope>NUCLEOTIDE SEQUENCE [LARGE SCALE GENOMIC DNA]</scope>
    <source>
        <strain evidence="2 3">ZH15</strain>
    </source>
</reference>
<feature type="domain" description="Virulence-associated protein E-like" evidence="1">
    <location>
        <begin position="425"/>
        <end position="638"/>
    </location>
</feature>
<dbReference type="EMBL" id="CP146275">
    <property type="protein sequence ID" value="WWT32652.1"/>
    <property type="molecule type" value="Genomic_DNA"/>
</dbReference>
<dbReference type="InterPro" id="IPR007936">
    <property type="entry name" value="VapE-like_dom"/>
</dbReference>
<organism evidence="2 3">
    <name type="scientific">Pelagibacterium nitratireducens</name>
    <dbReference type="NCBI Taxonomy" id="1046114"/>
    <lineage>
        <taxon>Bacteria</taxon>
        <taxon>Pseudomonadati</taxon>
        <taxon>Pseudomonadota</taxon>
        <taxon>Alphaproteobacteria</taxon>
        <taxon>Hyphomicrobiales</taxon>
        <taxon>Devosiaceae</taxon>
        <taxon>Pelagibacterium</taxon>
    </lineage>
</organism>
<dbReference type="Pfam" id="PF05272">
    <property type="entry name" value="VapE-like_dom"/>
    <property type="match status" value="1"/>
</dbReference>
<dbReference type="InterPro" id="IPR027417">
    <property type="entry name" value="P-loop_NTPase"/>
</dbReference>
<evidence type="ECO:0000313" key="3">
    <source>
        <dbReference type="Proteomes" id="UP001369958"/>
    </source>
</evidence>
<accession>A0ABZ2HYH9</accession>
<name>A0ABZ2HYH9_9HYPH</name>
<sequence>MTISTDAAPDGEISFTYFTSYTDSIGERRTAPFDQLCDWIATHPPMAATKGGLPLIKLATFVDNHRKNEKLEAVFGIEGDYDGEALHPYAASALLAAKGIQALIYTSPSHQNGAPRWRVVCPLSNPVAAEERHELTSRLNSALGGILAPESFVASQSYYVGSVTGGEPVKTWRVDGLPLDLVEGLKPVGPPEAASGFGGKRIQPGEGRRAPNFEIALAALQSRDPSDFKSRREWLLFSGSYCTATHGFPDAKKHWMAWNEPYENNDPAANSRAWHGFERYGANGDFHTLASMGYDPAAKALAQFGDGPAPMPQLPFPPGQKPVHFLDDGSGCKIDRLVSSEIYLLLRDNIGTLIGFNEFSGNIVKRGPMPWDPEATGRPWTATDDAYLRAYIQRGSGKSPPTEALNEAIVLLADRNKFDPIADRLNELQWDGVPRLDSLPLMFTAKNADFARIALRKVMISIVARVFQPGCKVDTVLVLEGEQGTGKSTAAAILAGGDDYFSDHLPPMHEKDAAAHLQGKLIVEIAELSAMRRSDVEEVKAFISRRTDKFRPAYGKHDITCQRRCVFIATTNSDEYLHDDTGNRRFWPVKISGNIDLAALEGSREQLFAEAVVAYRQGEPWYFSAAEAALAQSEQSERVVTDSWQEPIRRFCASNEVSGQLITMERIVSEGLRLPYQHQNTGVTKRVKSILRTLGFRPTRNATQRWYERKPQ</sequence>